<dbReference type="EMBL" id="CP036433">
    <property type="protein sequence ID" value="QDU94546.1"/>
    <property type="molecule type" value="Genomic_DNA"/>
</dbReference>
<dbReference type="RefSeq" id="WP_145053041.1">
    <property type="nucleotide sequence ID" value="NZ_CP036433.1"/>
</dbReference>
<protein>
    <submittedName>
        <fullName evidence="1">Uncharacterized protein</fullName>
    </submittedName>
</protein>
<sequence length="201" mass="22005">MTASFPSSLPAPLKVSFPCRAVLDLPGENDERRRAFDWVVRTQFLGIEDPASRVREAACPFLLAASATPIFLAPGVIQLQYRKLCCDPGYDCGLKECQALDALMSMQSAADFAAAVGQHALLAGDALPVFVQTDAAKLFGVLHLGQRQDERTFACQITTLRELPPGRYTVTRELDVRLLDLDSGELAPHHDRKVLGVVEIR</sequence>
<dbReference type="AlphaFoldDB" id="A0A518DRT7"/>
<keyword evidence="2" id="KW-1185">Reference proteome</keyword>
<name>A0A518DRT7_9BACT</name>
<dbReference type="KEGG" id="lcre:Pla8534_23370"/>
<proteinExistence type="predicted"/>
<accession>A0A518DRT7</accession>
<evidence type="ECO:0000313" key="2">
    <source>
        <dbReference type="Proteomes" id="UP000317648"/>
    </source>
</evidence>
<organism evidence="1 2">
    <name type="scientific">Lignipirellula cremea</name>
    <dbReference type="NCBI Taxonomy" id="2528010"/>
    <lineage>
        <taxon>Bacteria</taxon>
        <taxon>Pseudomonadati</taxon>
        <taxon>Planctomycetota</taxon>
        <taxon>Planctomycetia</taxon>
        <taxon>Pirellulales</taxon>
        <taxon>Pirellulaceae</taxon>
        <taxon>Lignipirellula</taxon>
    </lineage>
</organism>
<dbReference type="Proteomes" id="UP000317648">
    <property type="component" value="Chromosome"/>
</dbReference>
<evidence type="ECO:0000313" key="1">
    <source>
        <dbReference type="EMBL" id="QDU94546.1"/>
    </source>
</evidence>
<reference evidence="1 2" key="1">
    <citation type="submission" date="2019-02" db="EMBL/GenBank/DDBJ databases">
        <title>Deep-cultivation of Planctomycetes and their phenomic and genomic characterization uncovers novel biology.</title>
        <authorList>
            <person name="Wiegand S."/>
            <person name="Jogler M."/>
            <person name="Boedeker C."/>
            <person name="Pinto D."/>
            <person name="Vollmers J."/>
            <person name="Rivas-Marin E."/>
            <person name="Kohn T."/>
            <person name="Peeters S.H."/>
            <person name="Heuer A."/>
            <person name="Rast P."/>
            <person name="Oberbeckmann S."/>
            <person name="Bunk B."/>
            <person name="Jeske O."/>
            <person name="Meyerdierks A."/>
            <person name="Storesund J.E."/>
            <person name="Kallscheuer N."/>
            <person name="Luecker S."/>
            <person name="Lage O.M."/>
            <person name="Pohl T."/>
            <person name="Merkel B.J."/>
            <person name="Hornburger P."/>
            <person name="Mueller R.-W."/>
            <person name="Bruemmer F."/>
            <person name="Labrenz M."/>
            <person name="Spormann A.M."/>
            <person name="Op den Camp H."/>
            <person name="Overmann J."/>
            <person name="Amann R."/>
            <person name="Jetten M.S.M."/>
            <person name="Mascher T."/>
            <person name="Medema M.H."/>
            <person name="Devos D.P."/>
            <person name="Kaster A.-K."/>
            <person name="Ovreas L."/>
            <person name="Rohde M."/>
            <person name="Galperin M.Y."/>
            <person name="Jogler C."/>
        </authorList>
    </citation>
    <scope>NUCLEOTIDE SEQUENCE [LARGE SCALE GENOMIC DNA]</scope>
    <source>
        <strain evidence="1 2">Pla85_3_4</strain>
    </source>
</reference>
<gene>
    <name evidence="1" type="ORF">Pla8534_23370</name>
</gene>